<dbReference type="EMBL" id="KB207106">
    <property type="protein sequence ID" value="ELP84850.1"/>
    <property type="molecule type" value="Genomic_DNA"/>
</dbReference>
<dbReference type="PRINTS" id="PR00421">
    <property type="entry name" value="THIOREDOXIN"/>
</dbReference>
<dbReference type="OrthoDB" id="25146at2759"/>
<feature type="active site" description="Nucleophile" evidence="5">
    <location>
        <position position="33"/>
    </location>
</feature>
<evidence type="ECO:0000256" key="3">
    <source>
        <dbReference type="ARBA" id="ARBA00023157"/>
    </source>
</evidence>
<evidence type="ECO:0000256" key="5">
    <source>
        <dbReference type="PIRSR" id="PIRSR000077-1"/>
    </source>
</evidence>
<feature type="domain" description="Thioredoxin" evidence="7">
    <location>
        <begin position="1"/>
        <end position="104"/>
    </location>
</feature>
<dbReference type="CDD" id="cd02947">
    <property type="entry name" value="TRX_family"/>
    <property type="match status" value="1"/>
</dbReference>
<dbReference type="AlphaFoldDB" id="L7FJX6"/>
<keyword evidence="6" id="KW-0676">Redox-active center</keyword>
<comment type="similarity">
    <text evidence="4">Belongs to the thioredoxin family.</text>
</comment>
<dbReference type="Pfam" id="PF00085">
    <property type="entry name" value="Thioredoxin"/>
    <property type="match status" value="1"/>
</dbReference>
<evidence type="ECO:0000313" key="9">
    <source>
        <dbReference type="Proteomes" id="UP000014680"/>
    </source>
</evidence>
<keyword evidence="9" id="KW-1185">Reference proteome</keyword>
<evidence type="ECO:0000259" key="7">
    <source>
        <dbReference type="PROSITE" id="PS51352"/>
    </source>
</evidence>
<accession>L7FJX6</accession>
<feature type="site" description="Contributes to redox potential value" evidence="5">
    <location>
        <position position="31"/>
    </location>
</feature>
<dbReference type="PROSITE" id="PS51352">
    <property type="entry name" value="THIOREDOXIN_2"/>
    <property type="match status" value="1"/>
</dbReference>
<dbReference type="InterPro" id="IPR036249">
    <property type="entry name" value="Thioredoxin-like_sf"/>
</dbReference>
<dbReference type="Proteomes" id="UP000014680">
    <property type="component" value="Unassembled WGS sequence"/>
</dbReference>
<protein>
    <recommendedName>
        <fullName evidence="4">Thioredoxin</fullName>
    </recommendedName>
</protein>
<feature type="site" description="Contributes to redox potential value" evidence="5">
    <location>
        <position position="32"/>
    </location>
</feature>
<dbReference type="Gene3D" id="3.40.30.10">
    <property type="entry name" value="Glutaredoxin"/>
    <property type="match status" value="1"/>
</dbReference>
<evidence type="ECO:0000256" key="2">
    <source>
        <dbReference type="ARBA" id="ARBA00022982"/>
    </source>
</evidence>
<keyword evidence="2" id="KW-0249">Electron transport</keyword>
<dbReference type="InterPro" id="IPR013766">
    <property type="entry name" value="Thioredoxin_domain"/>
</dbReference>
<feature type="disulfide bond" description="Redox-active" evidence="6">
    <location>
        <begin position="30"/>
        <end position="33"/>
    </location>
</feature>
<reference evidence="8 9" key="1">
    <citation type="submission" date="2012-10" db="EMBL/GenBank/DDBJ databases">
        <authorList>
            <person name="Zafar N."/>
            <person name="Inman J."/>
            <person name="Hall N."/>
            <person name="Lorenzi H."/>
            <person name="Caler E."/>
        </authorList>
    </citation>
    <scope>NUCLEOTIDE SEQUENCE [LARGE SCALE GENOMIC DNA]</scope>
    <source>
        <strain evidence="8 9">IP1</strain>
    </source>
</reference>
<dbReference type="OMA" id="RIICCYG"/>
<dbReference type="GO" id="GO:0015035">
    <property type="term" value="F:protein-disulfide reductase activity"/>
    <property type="evidence" value="ECO:0007669"/>
    <property type="project" value="InterPro"/>
</dbReference>
<dbReference type="SUPFAM" id="SSF52833">
    <property type="entry name" value="Thioredoxin-like"/>
    <property type="match status" value="1"/>
</dbReference>
<feature type="site" description="Deprotonates C-terminal active site Cys" evidence="5">
    <location>
        <position position="24"/>
    </location>
</feature>
<name>L7FJX6_ENTIV</name>
<dbReference type="InterPro" id="IPR005746">
    <property type="entry name" value="Thioredoxin"/>
</dbReference>
<dbReference type="RefSeq" id="XP_004184196.1">
    <property type="nucleotide sequence ID" value="XM_004184148.1"/>
</dbReference>
<dbReference type="KEGG" id="eiv:EIN_284060"/>
<evidence type="ECO:0000313" key="8">
    <source>
        <dbReference type="EMBL" id="ELP84850.1"/>
    </source>
</evidence>
<dbReference type="VEuPathDB" id="AmoebaDB:EIN_284060"/>
<sequence>MAVLHINSVEDLSRILDTNVIIFDFFATWCGPCKSIAPVFEDLANKNPKVKFVKVDVEAGEEIAQNYEITAMPTFILSNKGDVVDRIKGADIDGLNALVAKASSLL</sequence>
<dbReference type="GeneID" id="14883818"/>
<gene>
    <name evidence="8" type="ORF">EIN_284060</name>
</gene>
<evidence type="ECO:0000256" key="6">
    <source>
        <dbReference type="PIRSR" id="PIRSR000077-4"/>
    </source>
</evidence>
<evidence type="ECO:0000256" key="4">
    <source>
        <dbReference type="PIRNR" id="PIRNR000077"/>
    </source>
</evidence>
<keyword evidence="2" id="KW-0813">Transport</keyword>
<dbReference type="PANTHER" id="PTHR46115">
    <property type="entry name" value="THIOREDOXIN-LIKE PROTEIN 1"/>
    <property type="match status" value="1"/>
</dbReference>
<evidence type="ECO:0000256" key="1">
    <source>
        <dbReference type="ARBA" id="ARBA00003318"/>
    </source>
</evidence>
<comment type="function">
    <text evidence="1">Participates in various redox reactions through the reversible oxidation of its active center dithiol to a disulfide and catalyzes dithiol-disulfide exchange reactions.</text>
</comment>
<proteinExistence type="inferred from homology"/>
<organism evidence="8 9">
    <name type="scientific">Entamoeba invadens IP1</name>
    <dbReference type="NCBI Taxonomy" id="370355"/>
    <lineage>
        <taxon>Eukaryota</taxon>
        <taxon>Amoebozoa</taxon>
        <taxon>Evosea</taxon>
        <taxon>Archamoebae</taxon>
        <taxon>Mastigamoebida</taxon>
        <taxon>Entamoebidae</taxon>
        <taxon>Entamoeba</taxon>
    </lineage>
</organism>
<feature type="active site" description="Nucleophile" evidence="5">
    <location>
        <position position="30"/>
    </location>
</feature>
<dbReference type="PIRSF" id="PIRSF000077">
    <property type="entry name" value="Thioredoxin"/>
    <property type="match status" value="1"/>
</dbReference>
<keyword evidence="3 6" id="KW-1015">Disulfide bond</keyword>